<reference evidence="4" key="1">
    <citation type="submission" date="2016-06" db="EMBL/GenBank/DDBJ databases">
        <authorList>
            <person name="Sutton G."/>
            <person name="Brinkac L."/>
            <person name="Sanka R."/>
            <person name="Adams M."/>
            <person name="Lau E."/>
            <person name="Mehaffy C."/>
            <person name="Tameris M."/>
            <person name="Hatherill M."/>
            <person name="Hanekom W."/>
            <person name="Mahomed H."/>
            <person name="Mcshane H."/>
        </authorList>
    </citation>
    <scope>NUCLEOTIDE SEQUENCE [LARGE SCALE GENOMIC DNA]</scope>
    <source>
        <strain evidence="4">852002-51209_SCH5440388</strain>
    </source>
</reference>
<keyword evidence="1" id="KW-0812">Transmembrane</keyword>
<evidence type="ECO:0000313" key="3">
    <source>
        <dbReference type="EMBL" id="OBB27760.1"/>
    </source>
</evidence>
<feature type="domain" description="DUF4395" evidence="2">
    <location>
        <begin position="17"/>
        <end position="152"/>
    </location>
</feature>
<dbReference type="STRING" id="43304.GCA_001403655_05447"/>
<protein>
    <recommendedName>
        <fullName evidence="2">DUF4395 domain-containing protein</fullName>
    </recommendedName>
</protein>
<dbReference type="RefSeq" id="WP_064933236.1">
    <property type="nucleotide sequence ID" value="NZ_LZSO01000029.1"/>
</dbReference>
<feature type="transmembrane region" description="Helical" evidence="1">
    <location>
        <begin position="24"/>
        <end position="42"/>
    </location>
</feature>
<dbReference type="OrthoDB" id="345402at2"/>
<evidence type="ECO:0000256" key="1">
    <source>
        <dbReference type="SAM" id="Phobius"/>
    </source>
</evidence>
<gene>
    <name evidence="3" type="ORF">A5792_23205</name>
</gene>
<organism evidence="3 4">
    <name type="scientific">Mycolicibacterium peregrinum</name>
    <name type="common">Mycobacterium peregrinum</name>
    <dbReference type="NCBI Taxonomy" id="43304"/>
    <lineage>
        <taxon>Bacteria</taxon>
        <taxon>Bacillati</taxon>
        <taxon>Actinomycetota</taxon>
        <taxon>Actinomycetes</taxon>
        <taxon>Mycobacteriales</taxon>
        <taxon>Mycobacteriaceae</taxon>
        <taxon>Mycolicibacterium</taxon>
    </lineage>
</organism>
<dbReference type="InterPro" id="IPR025508">
    <property type="entry name" value="DUF4395"/>
</dbReference>
<dbReference type="AlphaFoldDB" id="A0A1A0QZX3"/>
<dbReference type="Proteomes" id="UP000093902">
    <property type="component" value="Unassembled WGS sequence"/>
</dbReference>
<dbReference type="Pfam" id="PF14340">
    <property type="entry name" value="DUF4395"/>
    <property type="match status" value="1"/>
</dbReference>
<evidence type="ECO:0000313" key="4">
    <source>
        <dbReference type="Proteomes" id="UP000093902"/>
    </source>
</evidence>
<accession>A0A1A0QZX3</accession>
<evidence type="ECO:0000259" key="2">
    <source>
        <dbReference type="Pfam" id="PF14340"/>
    </source>
</evidence>
<name>A0A1A0QZX3_MYCPR</name>
<keyword evidence="1" id="KW-0472">Membrane</keyword>
<feature type="transmembrane region" description="Helical" evidence="1">
    <location>
        <begin position="126"/>
        <end position="150"/>
    </location>
</feature>
<dbReference type="EMBL" id="LZSO01000029">
    <property type="protein sequence ID" value="OBB27760.1"/>
    <property type="molecule type" value="Genomic_DNA"/>
</dbReference>
<keyword evidence="1" id="KW-1133">Transmembrane helix</keyword>
<comment type="caution">
    <text evidence="3">The sequence shown here is derived from an EMBL/GenBank/DDBJ whole genome shotgun (WGS) entry which is preliminary data.</text>
</comment>
<feature type="transmembrane region" description="Helical" evidence="1">
    <location>
        <begin position="97"/>
        <end position="120"/>
    </location>
</feature>
<proteinExistence type="predicted"/>
<sequence>MSSTSARPIAGVQPAQVDVQGPRFAAWVTTAVLIGTLLVAGVSEPAAAVLLGAQAVVFAIGAVGGPRKHPYGRLFATFIAPRLAPVTEREPVPPLKFAQLVGFVFAVVGAVGFTFGITALGLTATAFALVAAFLNAAFGICLGCQIYPLVARLRRAPNPA</sequence>
<feature type="transmembrane region" description="Helical" evidence="1">
    <location>
        <begin position="48"/>
        <end position="65"/>
    </location>
</feature>